<dbReference type="Proteomes" id="UP000183567">
    <property type="component" value="Unassembled WGS sequence"/>
</dbReference>
<dbReference type="InterPro" id="IPR045227">
    <property type="entry name" value="WDR18/Ipi3/RID3"/>
</dbReference>
<dbReference type="AlphaFoldDB" id="A0A1J8Q481"/>
<keyword evidence="2" id="KW-0677">Repeat</keyword>
<comment type="similarity">
    <text evidence="3">Belongs to the WD repeat IPI3/WDR18 family.</text>
</comment>
<dbReference type="EMBL" id="LVVM01003496">
    <property type="protein sequence ID" value="OJA14771.1"/>
    <property type="molecule type" value="Genomic_DNA"/>
</dbReference>
<comment type="subunit">
    <text evidence="3">Component of the RIX1 complex, composed of IPI1, RIX1/IPI2 and IPI3 in a 1:2:2 stoichiometry. The complex interacts (via RIX1) with MDN1 (via its hexameric AAA ATPase ring) and the pre-60S ribosome particles.</text>
</comment>
<comment type="function">
    <text evidence="3">Component of the RIX1 complex required for processing of ITS2 sequences from 35S pre-rRNA.</text>
</comment>
<evidence type="ECO:0000313" key="4">
    <source>
        <dbReference type="EMBL" id="OJA14771.1"/>
    </source>
</evidence>
<keyword evidence="5" id="KW-1185">Reference proteome</keyword>
<gene>
    <name evidence="4" type="ORF">AZE42_09210</name>
</gene>
<accession>A0A1J8Q481</accession>
<evidence type="ECO:0000256" key="2">
    <source>
        <dbReference type="ARBA" id="ARBA00022737"/>
    </source>
</evidence>
<evidence type="ECO:0000313" key="5">
    <source>
        <dbReference type="Proteomes" id="UP000183567"/>
    </source>
</evidence>
<proteinExistence type="inferred from homology"/>
<dbReference type="GO" id="GO:0005656">
    <property type="term" value="C:nuclear pre-replicative complex"/>
    <property type="evidence" value="ECO:0007669"/>
    <property type="project" value="TreeGrafter"/>
</dbReference>
<dbReference type="GO" id="GO:0006364">
    <property type="term" value="P:rRNA processing"/>
    <property type="evidence" value="ECO:0007669"/>
    <property type="project" value="UniProtKB-UniRule"/>
</dbReference>
<name>A0A1J8Q481_9AGAM</name>
<dbReference type="STRING" id="180088.A0A1J8Q481"/>
<dbReference type="PANTHER" id="PTHR18763:SF0">
    <property type="entry name" value="WD REPEAT-CONTAINING PROTEIN 18"/>
    <property type="match status" value="1"/>
</dbReference>
<reference evidence="4 5" key="1">
    <citation type="submission" date="2016-03" db="EMBL/GenBank/DDBJ databases">
        <title>Comparative genomics of the ectomycorrhizal sister species Rhizopogon vinicolor and Rhizopogon vesiculosus (Basidiomycota: Boletales) reveals a divergence of the mating type B locus.</title>
        <authorList>
            <person name="Mujic A.B."/>
            <person name="Kuo A."/>
            <person name="Tritt A."/>
            <person name="Lipzen A."/>
            <person name="Chen C."/>
            <person name="Johnson J."/>
            <person name="Sharma A."/>
            <person name="Barry K."/>
            <person name="Grigoriev I.V."/>
            <person name="Spatafora J.W."/>
        </authorList>
    </citation>
    <scope>NUCLEOTIDE SEQUENCE [LARGE SCALE GENOMIC DNA]</scope>
    <source>
        <strain evidence="4 5">AM-OR11-056</strain>
    </source>
</reference>
<protein>
    <recommendedName>
        <fullName evidence="3">Pre-rRNA-processing protein IPI3</fullName>
    </recommendedName>
</protein>
<keyword evidence="3" id="KW-0698">rRNA processing</keyword>
<dbReference type="OrthoDB" id="756370at2759"/>
<comment type="subcellular location">
    <subcellularLocation>
        <location evidence="3">Nucleus</location>
    </subcellularLocation>
</comment>
<sequence length="126" mass="13875">MQTVIVRLVDNDGQLSTPYCTLSDHTLPVKDIICGLGAFPTCRVPIASLDHSVKTLLTSFCFPKPISSTVWDITERLFFAASLDGSIYQVNLFQQRTDKHARQTIETVRGAGASDIIRVSDEDNSS</sequence>
<dbReference type="GO" id="GO:0120330">
    <property type="term" value="C:rixosome complex"/>
    <property type="evidence" value="ECO:0007669"/>
    <property type="project" value="UniProtKB-UniRule"/>
</dbReference>
<evidence type="ECO:0000256" key="3">
    <source>
        <dbReference type="RuleBase" id="RU369067"/>
    </source>
</evidence>
<organism evidence="4 5">
    <name type="scientific">Rhizopogon vesiculosus</name>
    <dbReference type="NCBI Taxonomy" id="180088"/>
    <lineage>
        <taxon>Eukaryota</taxon>
        <taxon>Fungi</taxon>
        <taxon>Dikarya</taxon>
        <taxon>Basidiomycota</taxon>
        <taxon>Agaricomycotina</taxon>
        <taxon>Agaricomycetes</taxon>
        <taxon>Agaricomycetidae</taxon>
        <taxon>Boletales</taxon>
        <taxon>Suillineae</taxon>
        <taxon>Rhizopogonaceae</taxon>
        <taxon>Rhizopogon</taxon>
    </lineage>
</organism>
<dbReference type="PANTHER" id="PTHR18763">
    <property type="entry name" value="WD-REPEAT PROTEIN 18"/>
    <property type="match status" value="1"/>
</dbReference>
<keyword evidence="3" id="KW-0539">Nucleus</keyword>
<keyword evidence="1 3" id="KW-0853">WD repeat</keyword>
<evidence type="ECO:0000256" key="1">
    <source>
        <dbReference type="ARBA" id="ARBA00022574"/>
    </source>
</evidence>
<comment type="caution">
    <text evidence="4">The sequence shown here is derived from an EMBL/GenBank/DDBJ whole genome shotgun (WGS) entry which is preliminary data.</text>
</comment>
<dbReference type="GO" id="GO:0006261">
    <property type="term" value="P:DNA-templated DNA replication"/>
    <property type="evidence" value="ECO:0007669"/>
    <property type="project" value="TreeGrafter"/>
</dbReference>
<feature type="non-terminal residue" evidence="4">
    <location>
        <position position="126"/>
    </location>
</feature>